<proteinExistence type="predicted"/>
<sequence length="249" mass="25681">MDPSISPHTPDHDAGDPSASFPHEVNEVDPAQALPSFPAPLDRAAPEATDADAALLQETEVVPLRPNLALAITGTILFFPVGIFGLWQCILARRGLAAGAGAVAIQRAGRGRTLSIVAVCVGALGWLMVVPLCLLLGLGVAVNSGGVAGTRIVDVTPAEGARTVSVELAASSPVPARYTVLRPDGSEYSDTLIALKPIRLDIAVGDYAEIRVVSDHPDGEVSCTLRGEEEELTIQHGAGFALCGVAGVE</sequence>
<evidence type="ECO:0000256" key="2">
    <source>
        <dbReference type="SAM" id="Phobius"/>
    </source>
</evidence>
<feature type="transmembrane region" description="Helical" evidence="2">
    <location>
        <begin position="68"/>
        <end position="92"/>
    </location>
</feature>
<reference evidence="4 5" key="1">
    <citation type="submission" date="2018-10" db="EMBL/GenBank/DDBJ databases">
        <authorList>
            <person name="Li J."/>
        </authorList>
    </citation>
    <scope>NUCLEOTIDE SEQUENCE [LARGE SCALE GENOMIC DNA]</scope>
    <source>
        <strain evidence="4 5">JCM 11654</strain>
    </source>
</reference>
<gene>
    <name evidence="4" type="ORF">D9V34_00545</name>
    <name evidence="3" type="ORF">D9V34_12840</name>
</gene>
<dbReference type="EMBL" id="RCUY01000001">
    <property type="protein sequence ID" value="RLP84526.1"/>
    <property type="molecule type" value="Genomic_DNA"/>
</dbReference>
<evidence type="ECO:0000313" key="5">
    <source>
        <dbReference type="Proteomes" id="UP000269438"/>
    </source>
</evidence>
<keyword evidence="2" id="KW-1133">Transmembrane helix</keyword>
<feature type="transmembrane region" description="Helical" evidence="2">
    <location>
        <begin position="113"/>
        <end position="142"/>
    </location>
</feature>
<comment type="caution">
    <text evidence="4">The sequence shown here is derived from an EMBL/GenBank/DDBJ whole genome shotgun (WGS) entry which is preliminary data.</text>
</comment>
<dbReference type="OrthoDB" id="9890606at2"/>
<keyword evidence="2" id="KW-0472">Membrane</keyword>
<keyword evidence="2" id="KW-0812">Transmembrane</keyword>
<evidence type="ECO:0000256" key="1">
    <source>
        <dbReference type="SAM" id="MobiDB-lite"/>
    </source>
</evidence>
<dbReference type="AlphaFoldDB" id="A0A3L7AVX0"/>
<accession>A0A3L7AVX0</accession>
<dbReference type="RefSeq" id="WP_121687011.1">
    <property type="nucleotide sequence ID" value="NZ_RCUY01000001.1"/>
</dbReference>
<feature type="region of interest" description="Disordered" evidence="1">
    <location>
        <begin position="1"/>
        <end position="25"/>
    </location>
</feature>
<keyword evidence="5" id="KW-1185">Reference proteome</keyword>
<dbReference type="Proteomes" id="UP000269438">
    <property type="component" value="Unassembled WGS sequence"/>
</dbReference>
<protein>
    <submittedName>
        <fullName evidence="4">Uncharacterized protein</fullName>
    </submittedName>
</protein>
<name>A0A3L7AVX0_9MICO</name>
<organism evidence="4 5">
    <name type="scientific">Mycetocola lacteus</name>
    <dbReference type="NCBI Taxonomy" id="76637"/>
    <lineage>
        <taxon>Bacteria</taxon>
        <taxon>Bacillati</taxon>
        <taxon>Actinomycetota</taxon>
        <taxon>Actinomycetes</taxon>
        <taxon>Micrococcales</taxon>
        <taxon>Microbacteriaceae</taxon>
        <taxon>Mycetocola</taxon>
    </lineage>
</organism>
<dbReference type="EMBL" id="RCUY01000011">
    <property type="protein sequence ID" value="RLP80741.1"/>
    <property type="molecule type" value="Genomic_DNA"/>
</dbReference>
<evidence type="ECO:0000313" key="3">
    <source>
        <dbReference type="EMBL" id="RLP80741.1"/>
    </source>
</evidence>
<evidence type="ECO:0000313" key="4">
    <source>
        <dbReference type="EMBL" id="RLP84526.1"/>
    </source>
</evidence>